<evidence type="ECO:0000313" key="3">
    <source>
        <dbReference type="Proteomes" id="UP000218231"/>
    </source>
</evidence>
<name>A0A2A2KF52_9BILA</name>
<gene>
    <name evidence="2" type="ORF">WR25_05895</name>
</gene>
<feature type="compositionally biased region" description="Basic and acidic residues" evidence="1">
    <location>
        <begin position="283"/>
        <end position="299"/>
    </location>
</feature>
<feature type="region of interest" description="Disordered" evidence="1">
    <location>
        <begin position="323"/>
        <end position="672"/>
    </location>
</feature>
<feature type="compositionally biased region" description="Acidic residues" evidence="1">
    <location>
        <begin position="553"/>
        <end position="566"/>
    </location>
</feature>
<feature type="compositionally biased region" description="Acidic residues" evidence="1">
    <location>
        <begin position="893"/>
        <end position="902"/>
    </location>
</feature>
<dbReference type="EMBL" id="LIAE01008774">
    <property type="protein sequence ID" value="PAV72483.1"/>
    <property type="molecule type" value="Genomic_DNA"/>
</dbReference>
<dbReference type="AlphaFoldDB" id="A0A2A2KF52"/>
<feature type="compositionally biased region" description="Basic and acidic residues" evidence="1">
    <location>
        <begin position="818"/>
        <end position="830"/>
    </location>
</feature>
<evidence type="ECO:0008006" key="4">
    <source>
        <dbReference type="Google" id="ProtNLM"/>
    </source>
</evidence>
<feature type="compositionally biased region" description="Polar residues" evidence="1">
    <location>
        <begin position="323"/>
        <end position="333"/>
    </location>
</feature>
<feature type="compositionally biased region" description="Polar residues" evidence="1">
    <location>
        <begin position="924"/>
        <end position="945"/>
    </location>
</feature>
<accession>A0A2A2KF52</accession>
<evidence type="ECO:0000313" key="2">
    <source>
        <dbReference type="EMBL" id="PAV72483.1"/>
    </source>
</evidence>
<feature type="compositionally biased region" description="Basic and acidic residues" evidence="1">
    <location>
        <begin position="371"/>
        <end position="387"/>
    </location>
</feature>
<feature type="region of interest" description="Disordered" evidence="1">
    <location>
        <begin position="275"/>
        <end position="299"/>
    </location>
</feature>
<organism evidence="2 3">
    <name type="scientific">Diploscapter pachys</name>
    <dbReference type="NCBI Taxonomy" id="2018661"/>
    <lineage>
        <taxon>Eukaryota</taxon>
        <taxon>Metazoa</taxon>
        <taxon>Ecdysozoa</taxon>
        <taxon>Nematoda</taxon>
        <taxon>Chromadorea</taxon>
        <taxon>Rhabditida</taxon>
        <taxon>Rhabditina</taxon>
        <taxon>Rhabditomorpha</taxon>
        <taxon>Rhabditoidea</taxon>
        <taxon>Rhabditidae</taxon>
        <taxon>Diploscapter</taxon>
    </lineage>
</organism>
<reference evidence="2 3" key="1">
    <citation type="journal article" date="2017" name="Curr. Biol.">
        <title>Genome architecture and evolution of a unichromosomal asexual nematode.</title>
        <authorList>
            <person name="Fradin H."/>
            <person name="Zegar C."/>
            <person name="Gutwein M."/>
            <person name="Lucas J."/>
            <person name="Kovtun M."/>
            <person name="Corcoran D."/>
            <person name="Baugh L.R."/>
            <person name="Kiontke K."/>
            <person name="Gunsalus K."/>
            <person name="Fitch D.H."/>
            <person name="Piano F."/>
        </authorList>
    </citation>
    <scope>NUCLEOTIDE SEQUENCE [LARGE SCALE GENOMIC DNA]</scope>
    <source>
        <strain evidence="2">PF1309</strain>
    </source>
</reference>
<dbReference type="STRING" id="2018661.A0A2A2KF52"/>
<feature type="region of interest" description="Disordered" evidence="1">
    <location>
        <begin position="233"/>
        <end position="256"/>
    </location>
</feature>
<comment type="caution">
    <text evidence="2">The sequence shown here is derived from an EMBL/GenBank/DDBJ whole genome shotgun (WGS) entry which is preliminary data.</text>
</comment>
<feature type="compositionally biased region" description="Low complexity" evidence="1">
    <location>
        <begin position="622"/>
        <end position="641"/>
    </location>
</feature>
<dbReference type="Proteomes" id="UP000218231">
    <property type="component" value="Unassembled WGS sequence"/>
</dbReference>
<evidence type="ECO:0000256" key="1">
    <source>
        <dbReference type="SAM" id="MobiDB-lite"/>
    </source>
</evidence>
<feature type="compositionally biased region" description="Basic and acidic residues" evidence="1">
    <location>
        <begin position="433"/>
        <end position="454"/>
    </location>
</feature>
<protein>
    <recommendedName>
        <fullName evidence="4">Telomere-associated protein Rif1 N-terminal domain-containing protein</fullName>
    </recommendedName>
</protein>
<feature type="compositionally biased region" description="Low complexity" evidence="1">
    <location>
        <begin position="233"/>
        <end position="246"/>
    </location>
</feature>
<proteinExistence type="predicted"/>
<keyword evidence="3" id="KW-1185">Reference proteome</keyword>
<sequence>MASSEASESNYLDVLLKGEQIIQAVMRKSIDSEKSSTPSKRRYGLRSRAETILEATQSVLNDFSNKSDSIQDEHLNAAVKCLQLMAGAQKAGLTSFTPKFVSEFLEDQTEKIVAILEKLDENRVLKFGLQFWAAHLQVVLTMTKHLTPEILVRACHPVAEWIKQFAFDAKTEVYKETVRLSEQVKNSDLEEDCKTATLGALEVSDMVPLNVSKKFPSPSKILAPTNFSALFKSPAQQSQSSSQPVRTTRRSSVKRPVALVDEDSVDYVPIASKNTGSARKKAKLTEHQKEKFAEKKDKLPFMDEDSQSCQNLIGVLATDFDFESSSQSASTQGQKKEEGNPGQEAREKEKNDNENGNQEVGKVVEPESAIEDNKRKTNVKLDFERESPAIADEPNLDKESDGEEEIQKMDVDVNDVVPVTSEVAEESGPVPTLEERLVETSLKDPETPKEKNEAENTPQKFATPEKEVVTPTHSPSAAHLASKRKSRTPTRHQARPKWAIMDSIAKIKHDKKKAEIAQVLPPPVPARLTPVESPKAEKSEEKEESEKIKTEENVENAEIPEQDQDQENQSQTLETKTPPRVVIEPVKPTVGTPSILKKPGTPMNSEKKKYRVHFHSPDKADVSTSDEVQSQSQETSVSTTTMTLHQNDENQTEIQHLDKDLESGGKKAEEDEEPIFSELIDCDQPVTSVIPRLIPHGHSSTSQVMLRKTLASQGVKTVGDLARMRPRQITKLNIKKPRMETAKTVLREYFEEKEKERKLAQERILEMEKRRKEEEEADALRLTQERENQDKQGETELENGNEKENEQADDSIVPDSNESSKDKASFIEHNCEDDDELEMSQVLGVPEEIPEEECENRRVVLPVVCKMPEIPSERNEYSRMNDQDHEQERIVILDDEVDEYDSDKENQKTDDDDGEKDDKFIRSIHNTPQSTNCDGRGGQTVSPQFSPIKKLHGILTELTDETGDNLDEEFNIPKGPLKLDHSVGQKVLEAQKDECEVPEVMNKSFDEDMTVDELEEMPQKEAEAKNDIGQAIRALHSLPDACGKILNALQSLTEEQMGGLKGTLSDAILPFNELIAKVALSK</sequence>
<feature type="compositionally biased region" description="Basic and acidic residues" evidence="1">
    <location>
        <begin position="534"/>
        <end position="552"/>
    </location>
</feature>
<feature type="compositionally biased region" description="Basic and acidic residues" evidence="1">
    <location>
        <begin position="334"/>
        <end position="353"/>
    </location>
</feature>
<dbReference type="OrthoDB" id="5399929at2759"/>
<feature type="region of interest" description="Disordered" evidence="1">
    <location>
        <begin position="771"/>
        <end position="839"/>
    </location>
</feature>
<feature type="compositionally biased region" description="Basic residues" evidence="1">
    <location>
        <begin position="481"/>
        <end position="495"/>
    </location>
</feature>
<feature type="compositionally biased region" description="Basic and acidic residues" evidence="1">
    <location>
        <begin position="783"/>
        <end position="806"/>
    </location>
</feature>
<feature type="region of interest" description="Disordered" evidence="1">
    <location>
        <begin position="893"/>
        <end position="945"/>
    </location>
</feature>
<feature type="compositionally biased region" description="Basic and acidic residues" evidence="1">
    <location>
        <begin position="395"/>
        <end position="411"/>
    </location>
</feature>
<feature type="compositionally biased region" description="Basic and acidic residues" evidence="1">
    <location>
        <begin position="655"/>
        <end position="669"/>
    </location>
</feature>